<protein>
    <submittedName>
        <fullName evidence="3">Putative chitin-domain 3 protein</fullName>
    </submittedName>
</protein>
<evidence type="ECO:0000313" key="3">
    <source>
        <dbReference type="EMBL" id="EMR67112.1"/>
    </source>
</evidence>
<dbReference type="AlphaFoldDB" id="M7SSC5"/>
<feature type="region of interest" description="Disordered" evidence="1">
    <location>
        <begin position="237"/>
        <end position="282"/>
    </location>
</feature>
<feature type="compositionally biased region" description="Low complexity" evidence="1">
    <location>
        <begin position="312"/>
        <end position="337"/>
    </location>
</feature>
<accession>M7SSC5</accession>
<dbReference type="PANTHER" id="PTHR36182:SF2">
    <property type="entry name" value="LYTIC POLYSACCHARIDE MONOOXYGENASE"/>
    <property type="match status" value="1"/>
</dbReference>
<dbReference type="HOGENOM" id="CLU_032571_1_0_1"/>
<feature type="region of interest" description="Disordered" evidence="1">
    <location>
        <begin position="312"/>
        <end position="345"/>
    </location>
</feature>
<dbReference type="Gene3D" id="2.70.50.70">
    <property type="match status" value="1"/>
</dbReference>
<sequence>MHFTTTSAAIALAAALAAAPRTRAHVVLENPKPFKWANDGHYNPLEPDGSDFPCKKYPGQTLEVDGERTVMAIGEIQTASFQGLAVHGGGSCQFSLTRDLQPTPDSEWVVIHSIEGGCPARHQPGNVLAETHDRYDFTIPASVGTGLFTFSWTWNNRIAGSPEFYQNCAPITVVAAGESTTTTSANDSKRRTLKKERVVASAANLPQLFLANLGGLTGGCTTNDAVTQHLAIAYPNPGSSVERPEGDVNLFQQPCDGNPRAPPGGGSDNPGQPGTTVTSTSVAATVPPEPISTATVTAEPPAVTVTQTTSTFITSTTASPPAVVPSSEDSTPTETTTGIAPDPTGGVCVEGHLTCMADGLGFKTCTGGILRPENEAVPVPPGNKCTPGSGVGLDLHQI</sequence>
<reference evidence="4" key="1">
    <citation type="journal article" date="2013" name="Genome Announc.">
        <title>Draft genome sequence of the grapevine dieback fungus Eutypa lata UCR-EL1.</title>
        <authorList>
            <person name="Blanco-Ulate B."/>
            <person name="Rolshausen P.E."/>
            <person name="Cantu D."/>
        </authorList>
    </citation>
    <scope>NUCLEOTIDE SEQUENCE [LARGE SCALE GENOMIC DNA]</scope>
    <source>
        <strain evidence="4">UCR-EL1</strain>
    </source>
</reference>
<keyword evidence="4" id="KW-1185">Reference proteome</keyword>
<dbReference type="OrthoDB" id="2342176at2759"/>
<evidence type="ECO:0000256" key="1">
    <source>
        <dbReference type="SAM" id="MobiDB-lite"/>
    </source>
</evidence>
<dbReference type="EMBL" id="KB706518">
    <property type="protein sequence ID" value="EMR67112.1"/>
    <property type="molecule type" value="Genomic_DNA"/>
</dbReference>
<feature type="signal peptide" evidence="2">
    <location>
        <begin position="1"/>
        <end position="24"/>
    </location>
</feature>
<feature type="chain" id="PRO_5004085212" evidence="2">
    <location>
        <begin position="25"/>
        <end position="398"/>
    </location>
</feature>
<evidence type="ECO:0000256" key="2">
    <source>
        <dbReference type="SAM" id="SignalP"/>
    </source>
</evidence>
<proteinExistence type="predicted"/>
<name>M7SSC5_EUTLA</name>
<keyword evidence="2" id="KW-0732">Signal</keyword>
<dbReference type="KEGG" id="ela:UCREL1_5887"/>
<dbReference type="STRING" id="1287681.M7SSC5"/>
<organism evidence="3 4">
    <name type="scientific">Eutypa lata (strain UCR-EL1)</name>
    <name type="common">Grapevine dieback disease fungus</name>
    <name type="synonym">Eutypa armeniacae</name>
    <dbReference type="NCBI Taxonomy" id="1287681"/>
    <lineage>
        <taxon>Eukaryota</taxon>
        <taxon>Fungi</taxon>
        <taxon>Dikarya</taxon>
        <taxon>Ascomycota</taxon>
        <taxon>Pezizomycotina</taxon>
        <taxon>Sordariomycetes</taxon>
        <taxon>Xylariomycetidae</taxon>
        <taxon>Xylariales</taxon>
        <taxon>Diatrypaceae</taxon>
        <taxon>Eutypa</taxon>
    </lineage>
</organism>
<dbReference type="PANTHER" id="PTHR36182">
    <property type="entry name" value="PROTEIN, PUTATIVE (AFU_ORTHOLOGUE AFUA_6G10930)-RELATED"/>
    <property type="match status" value="1"/>
</dbReference>
<evidence type="ECO:0000313" key="4">
    <source>
        <dbReference type="Proteomes" id="UP000012174"/>
    </source>
</evidence>
<dbReference type="Proteomes" id="UP000012174">
    <property type="component" value="Unassembled WGS sequence"/>
</dbReference>
<gene>
    <name evidence="3" type="ORF">UCREL1_5887</name>
</gene>
<dbReference type="OMA" id="HFATCTG"/>